<feature type="signal peptide" evidence="20">
    <location>
        <begin position="1"/>
        <end position="20"/>
    </location>
</feature>
<keyword evidence="13 19" id="KW-0106">Calcium</keyword>
<dbReference type="Proteomes" id="UP000254794">
    <property type="component" value="Unassembled WGS sequence"/>
</dbReference>
<evidence type="ECO:0000256" key="14">
    <source>
        <dbReference type="ARBA" id="ARBA00022963"/>
    </source>
</evidence>
<evidence type="ECO:0000256" key="13">
    <source>
        <dbReference type="ARBA" id="ARBA00022837"/>
    </source>
</evidence>
<feature type="active site" description="Proton acceptor" evidence="18">
    <location>
        <position position="162"/>
    </location>
</feature>
<dbReference type="Pfam" id="PF02253">
    <property type="entry name" value="PLA1"/>
    <property type="match status" value="1"/>
</dbReference>
<evidence type="ECO:0000256" key="15">
    <source>
        <dbReference type="ARBA" id="ARBA00023098"/>
    </source>
</evidence>
<comment type="similarity">
    <text evidence="3 20">Belongs to the phospholipase A1 family.</text>
</comment>
<evidence type="ECO:0000256" key="16">
    <source>
        <dbReference type="ARBA" id="ARBA00023136"/>
    </source>
</evidence>
<sequence>MNIKAYVFSMFCALSTFTSAAEPSKDTDTKDKNVKDKTILEQEIQAQNRAEKYPNLINLYRPTYILPFYQTNHPYQDIYLNETPDSQRVKSEELKAYFSVLIPVVRHLYRDKPIALNFAYSQLMYWQVYAKSPYFRETNYEPELFIENYFSRYMSGQLGVNHQSNGRGGHLERSWNRAYAQVKFTGQNWLVQLRGWGLLAESESSDLHNPDIAHYLGYENILFSYSWNNLKASIEAQNIESGFKRGYVMASVSYPILKSISLYGQFFNGYGQSLIEYNHKNTGFGIGIAVNDWIN</sequence>
<keyword evidence="15 20" id="KW-0443">Lipid metabolism</keyword>
<dbReference type="RefSeq" id="WP_115331876.1">
    <property type="nucleotide sequence ID" value="NZ_CAAAHP010000005.1"/>
</dbReference>
<evidence type="ECO:0000256" key="11">
    <source>
        <dbReference type="ARBA" id="ARBA00022729"/>
    </source>
</evidence>
<comment type="catalytic activity">
    <reaction evidence="2 20">
        <text>a 1,2-diacyl-sn-glycero-3-phosphocholine + H2O = a 1-acyl-sn-glycero-3-phosphocholine + a fatty acid + H(+)</text>
        <dbReference type="Rhea" id="RHEA:15801"/>
        <dbReference type="ChEBI" id="CHEBI:15377"/>
        <dbReference type="ChEBI" id="CHEBI:15378"/>
        <dbReference type="ChEBI" id="CHEBI:28868"/>
        <dbReference type="ChEBI" id="CHEBI:57643"/>
        <dbReference type="ChEBI" id="CHEBI:58168"/>
        <dbReference type="EC" id="3.1.1.4"/>
    </reaction>
</comment>
<dbReference type="InterPro" id="IPR003187">
    <property type="entry name" value="PLipase_A1"/>
</dbReference>
<evidence type="ECO:0000256" key="6">
    <source>
        <dbReference type="ARBA" id="ARBA00013278"/>
    </source>
</evidence>
<evidence type="ECO:0000256" key="3">
    <source>
        <dbReference type="ARBA" id="ARBA00010525"/>
    </source>
</evidence>
<evidence type="ECO:0000256" key="7">
    <source>
        <dbReference type="ARBA" id="ARBA00021726"/>
    </source>
</evidence>
<keyword evidence="14 20" id="KW-0442">Lipid degradation</keyword>
<dbReference type="GO" id="GO:0008970">
    <property type="term" value="F:phospholipase A1 activity"/>
    <property type="evidence" value="ECO:0007669"/>
    <property type="project" value="UniProtKB-EC"/>
</dbReference>
<dbReference type="PRINTS" id="PR01486">
    <property type="entry name" value="PHPHLIPASEA1"/>
</dbReference>
<feature type="active site" description="Nucleophile" evidence="18">
    <location>
        <position position="164"/>
    </location>
</feature>
<keyword evidence="12 20" id="KW-0378">Hydrolase</keyword>
<keyword evidence="8" id="KW-1134">Transmembrane beta strand</keyword>
<evidence type="ECO:0000256" key="20">
    <source>
        <dbReference type="RuleBase" id="RU366027"/>
    </source>
</evidence>
<dbReference type="OrthoDB" id="188433at2"/>
<protein>
    <recommendedName>
        <fullName evidence="7 20">Phospholipase A1</fullName>
        <ecNumber evidence="5 20">3.1.1.32</ecNumber>
        <ecNumber evidence="6 20">3.1.1.4</ecNumber>
    </recommendedName>
    <alternativeName>
        <fullName evidence="20">Phosphatidylcholine 1-acylhydrolase</fullName>
    </alternativeName>
</protein>
<comment type="cofactor">
    <cofactor evidence="20">
        <name>Ca(2+)</name>
        <dbReference type="ChEBI" id="CHEBI:29108"/>
    </cofactor>
    <text evidence="20">Binds 1 Ca(2+) ion per monomer. In the dimeric form the Ca(2+) is bound by different amino acids with binding of each Ca(2+) shared with ligands coming from each monomer. The Ca(2+) ion may have a role in catalysis.</text>
</comment>
<keyword evidence="11 20" id="KW-0732">Signal</keyword>
<gene>
    <name evidence="21" type="primary">pldA_2</name>
    <name evidence="21" type="ORF">NCTC13316_02421</name>
</gene>
<comment type="subunit">
    <text evidence="4 20">Homodimer; dimerization is reversible, and the dimeric form is the active one.</text>
</comment>
<dbReference type="InterPro" id="IPR036541">
    <property type="entry name" value="PLipase_A1_sf"/>
</dbReference>
<dbReference type="PANTHER" id="PTHR40457">
    <property type="entry name" value="PHOSPHOLIPASE A1"/>
    <property type="match status" value="1"/>
</dbReference>
<dbReference type="EC" id="3.1.1.32" evidence="5 20"/>
<evidence type="ECO:0000256" key="12">
    <source>
        <dbReference type="ARBA" id="ARBA00022801"/>
    </source>
</evidence>
<dbReference type="SUPFAM" id="SSF56931">
    <property type="entry name" value="Outer membrane phospholipase A (OMPLA)"/>
    <property type="match status" value="1"/>
</dbReference>
<evidence type="ECO:0000256" key="8">
    <source>
        <dbReference type="ARBA" id="ARBA00022452"/>
    </source>
</evidence>
<comment type="function">
    <text evidence="20">Hydrolysis of phosphatidylcholine with phospholipase A2 (EC 3.1.1.4) and phospholipase A1 (EC 3.1.1.32) activities.</text>
</comment>
<evidence type="ECO:0000256" key="10">
    <source>
        <dbReference type="ARBA" id="ARBA00022723"/>
    </source>
</evidence>
<evidence type="ECO:0000256" key="1">
    <source>
        <dbReference type="ARBA" id="ARBA00000111"/>
    </source>
</evidence>
<dbReference type="GO" id="GO:0004623">
    <property type="term" value="F:phospholipase A2 activity"/>
    <property type="evidence" value="ECO:0007669"/>
    <property type="project" value="UniProtKB-EC"/>
</dbReference>
<proteinExistence type="inferred from homology"/>
<dbReference type="GO" id="GO:0005509">
    <property type="term" value="F:calcium ion binding"/>
    <property type="evidence" value="ECO:0007669"/>
    <property type="project" value="TreeGrafter"/>
</dbReference>
<evidence type="ECO:0000256" key="5">
    <source>
        <dbReference type="ARBA" id="ARBA00013179"/>
    </source>
</evidence>
<keyword evidence="16" id="KW-0472">Membrane</keyword>
<evidence type="ECO:0000256" key="19">
    <source>
        <dbReference type="PIRSR" id="PIRSR603187-2"/>
    </source>
</evidence>
<feature type="chain" id="PRO_5019610811" description="Phospholipase A1" evidence="20">
    <location>
        <begin position="21"/>
        <end position="295"/>
    </location>
</feature>
<evidence type="ECO:0000313" key="21">
    <source>
        <dbReference type="EMBL" id="STX52308.1"/>
    </source>
</evidence>
<reference evidence="21 22" key="1">
    <citation type="submission" date="2018-06" db="EMBL/GenBank/DDBJ databases">
        <authorList>
            <consortium name="Pathogen Informatics"/>
            <person name="Doyle S."/>
        </authorList>
    </citation>
    <scope>NUCLEOTIDE SEQUENCE [LARGE SCALE GENOMIC DNA]</scope>
    <source>
        <strain evidence="21 22">NCTC13316</strain>
    </source>
</reference>
<dbReference type="AlphaFoldDB" id="A0A378JNQ2"/>
<keyword evidence="22" id="KW-1185">Reference proteome</keyword>
<comment type="catalytic activity">
    <reaction evidence="1 20">
        <text>a 1,2-diacyl-sn-glycero-3-phosphocholine + H2O = a 2-acyl-sn-glycero-3-phosphocholine + a fatty acid + H(+)</text>
        <dbReference type="Rhea" id="RHEA:18689"/>
        <dbReference type="ChEBI" id="CHEBI:15377"/>
        <dbReference type="ChEBI" id="CHEBI:15378"/>
        <dbReference type="ChEBI" id="CHEBI:28868"/>
        <dbReference type="ChEBI" id="CHEBI:57643"/>
        <dbReference type="ChEBI" id="CHEBI:57875"/>
        <dbReference type="EC" id="3.1.1.32"/>
    </reaction>
</comment>
<dbReference type="EMBL" id="UGOD01000001">
    <property type="protein sequence ID" value="STX52308.1"/>
    <property type="molecule type" value="Genomic_DNA"/>
</dbReference>
<dbReference type="EC" id="3.1.1.4" evidence="6 20"/>
<keyword evidence="10 19" id="KW-0479">Metal-binding</keyword>
<dbReference type="Gene3D" id="2.40.230.10">
    <property type="entry name" value="Phospholipase A1"/>
    <property type="match status" value="1"/>
</dbReference>
<feature type="binding site" description="in dimeric form" evidence="19">
    <location>
        <position position="132"/>
    </location>
    <ligand>
        <name>Ca(2+)</name>
        <dbReference type="ChEBI" id="CHEBI:29108"/>
        <label>1</label>
    </ligand>
</feature>
<keyword evidence="9" id="KW-0812">Transmembrane</keyword>
<evidence type="ECO:0000313" key="22">
    <source>
        <dbReference type="Proteomes" id="UP000254794"/>
    </source>
</evidence>
<keyword evidence="17 20" id="KW-0998">Cell outer membrane</keyword>
<accession>A0A378JNQ2</accession>
<organism evidence="21 22">
    <name type="scientific">Legionella busanensis</name>
    <dbReference type="NCBI Taxonomy" id="190655"/>
    <lineage>
        <taxon>Bacteria</taxon>
        <taxon>Pseudomonadati</taxon>
        <taxon>Pseudomonadota</taxon>
        <taxon>Gammaproteobacteria</taxon>
        <taxon>Legionellales</taxon>
        <taxon>Legionellaceae</taxon>
        <taxon>Legionella</taxon>
    </lineage>
</organism>
<comment type="subcellular location">
    <subcellularLocation>
        <location evidence="20">Cell outer membrane</location>
        <topology evidence="20">Multi-pass membrane protein</topology>
    </subcellularLocation>
    <text evidence="20">One of the very few enzymes located there.</text>
</comment>
<evidence type="ECO:0000256" key="18">
    <source>
        <dbReference type="PIRSR" id="PIRSR603187-1"/>
    </source>
</evidence>
<feature type="binding site" description="in dimeric form" evidence="19">
    <location>
        <position position="206"/>
    </location>
    <ligand>
        <name>Ca(2+)</name>
        <dbReference type="ChEBI" id="CHEBI:29108"/>
        <label>1</label>
    </ligand>
</feature>
<dbReference type="PANTHER" id="PTHR40457:SF1">
    <property type="entry name" value="PHOSPHOLIPASE A1"/>
    <property type="match status" value="1"/>
</dbReference>
<evidence type="ECO:0000256" key="2">
    <source>
        <dbReference type="ARBA" id="ARBA00001604"/>
    </source>
</evidence>
<dbReference type="GO" id="GO:0016042">
    <property type="term" value="P:lipid catabolic process"/>
    <property type="evidence" value="ECO:0007669"/>
    <property type="project" value="UniProtKB-KW"/>
</dbReference>
<evidence type="ECO:0000256" key="17">
    <source>
        <dbReference type="ARBA" id="ARBA00023237"/>
    </source>
</evidence>
<dbReference type="GO" id="GO:0009279">
    <property type="term" value="C:cell outer membrane"/>
    <property type="evidence" value="ECO:0007669"/>
    <property type="project" value="UniProtKB-SubCell"/>
</dbReference>
<name>A0A378JNQ2_9GAMM</name>
<evidence type="ECO:0000256" key="9">
    <source>
        <dbReference type="ARBA" id="ARBA00022692"/>
    </source>
</evidence>
<feature type="binding site" description="in dimeric form" evidence="19">
    <location>
        <position position="167"/>
    </location>
    <ligand>
        <name>Ca(2+)</name>
        <dbReference type="ChEBI" id="CHEBI:29108"/>
        <label>2</label>
    </ligand>
</feature>
<evidence type="ECO:0000256" key="4">
    <source>
        <dbReference type="ARBA" id="ARBA00011702"/>
    </source>
</evidence>